<dbReference type="PROSITE" id="PS00239">
    <property type="entry name" value="RECEPTOR_TYR_KIN_II"/>
    <property type="match status" value="1"/>
</dbReference>
<dbReference type="SMART" id="SM00219">
    <property type="entry name" value="TyrKc"/>
    <property type="match status" value="1"/>
</dbReference>
<comment type="similarity">
    <text evidence="9">Belongs to the protein kinase superfamily. Tyr protein kinase family. Insulin receptor subfamily.</text>
</comment>
<dbReference type="EMBL" id="CASHTH010002833">
    <property type="protein sequence ID" value="CAI8035913.1"/>
    <property type="molecule type" value="Genomic_DNA"/>
</dbReference>
<comment type="caution">
    <text evidence="11">The sequence shown here is derived from an EMBL/GenBank/DDBJ whole genome shotgun (WGS) entry which is preliminary data.</text>
</comment>
<dbReference type="Pfam" id="PF07714">
    <property type="entry name" value="PK_Tyr_Ser-Thr"/>
    <property type="match status" value="1"/>
</dbReference>
<evidence type="ECO:0000256" key="9">
    <source>
        <dbReference type="RuleBase" id="RU000312"/>
    </source>
</evidence>
<dbReference type="Proteomes" id="UP001174909">
    <property type="component" value="Unassembled WGS sequence"/>
</dbReference>
<evidence type="ECO:0000256" key="5">
    <source>
        <dbReference type="ARBA" id="ARBA00022840"/>
    </source>
</evidence>
<evidence type="ECO:0000313" key="12">
    <source>
        <dbReference type="Proteomes" id="UP001174909"/>
    </source>
</evidence>
<dbReference type="PANTHER" id="PTHR24416">
    <property type="entry name" value="TYROSINE-PROTEIN KINASE RECEPTOR"/>
    <property type="match status" value="1"/>
</dbReference>
<accession>A0AA35SV63</accession>
<dbReference type="PANTHER" id="PTHR24416:SF564">
    <property type="entry name" value="MACROPHAGE-STIMULATING PROTEIN RECEPTOR"/>
    <property type="match status" value="1"/>
</dbReference>
<dbReference type="PROSITE" id="PS00107">
    <property type="entry name" value="PROTEIN_KINASE_ATP"/>
    <property type="match status" value="1"/>
</dbReference>
<dbReference type="GO" id="GO:0007169">
    <property type="term" value="P:cell surface receptor protein tyrosine kinase signaling pathway"/>
    <property type="evidence" value="ECO:0007669"/>
    <property type="project" value="InterPro"/>
</dbReference>
<keyword evidence="5 8" id="KW-0067">ATP-binding</keyword>
<reference evidence="11" key="1">
    <citation type="submission" date="2023-03" db="EMBL/GenBank/DDBJ databases">
        <authorList>
            <person name="Steffen K."/>
            <person name="Cardenas P."/>
        </authorList>
    </citation>
    <scope>NUCLEOTIDE SEQUENCE</scope>
</reference>
<sequence>MLFPSSQLQLTKVVGQGEFGLVYRGYIKTTNELVAVKTGKALLEENHKKGLLKEVSLMLNFSHPNVMRLIGLSFEGEVPLIIMPFMRKGNVLQHVRENRQRLYFTENSNQNEVEAARKTSLEMCYQISKGMSYLAKFKFVHRDLAARNCMIDENGRIKVSDFGLTEDIYRSNYYRPDSETVTEEKVPIKWMAPESIESHVFNESTDVVSYKP</sequence>
<dbReference type="EC" id="2.7.10.1" evidence="9"/>
<dbReference type="InterPro" id="IPR020635">
    <property type="entry name" value="Tyr_kinase_cat_dom"/>
</dbReference>
<dbReference type="InterPro" id="IPR002011">
    <property type="entry name" value="Tyr_kinase_rcpt_2_CS"/>
</dbReference>
<keyword evidence="2" id="KW-0808">Transferase</keyword>
<dbReference type="PROSITE" id="PS00109">
    <property type="entry name" value="PROTEIN_KINASE_TYR"/>
    <property type="match status" value="1"/>
</dbReference>
<dbReference type="InterPro" id="IPR008266">
    <property type="entry name" value="Tyr_kinase_AS"/>
</dbReference>
<feature type="domain" description="Protein kinase" evidence="10">
    <location>
        <begin position="8"/>
        <end position="212"/>
    </location>
</feature>
<keyword evidence="4" id="KW-0418">Kinase</keyword>
<organism evidence="11 12">
    <name type="scientific">Geodia barretti</name>
    <name type="common">Barrett's horny sponge</name>
    <dbReference type="NCBI Taxonomy" id="519541"/>
    <lineage>
        <taxon>Eukaryota</taxon>
        <taxon>Metazoa</taxon>
        <taxon>Porifera</taxon>
        <taxon>Demospongiae</taxon>
        <taxon>Heteroscleromorpha</taxon>
        <taxon>Tetractinellida</taxon>
        <taxon>Astrophorina</taxon>
        <taxon>Geodiidae</taxon>
        <taxon>Geodia</taxon>
    </lineage>
</organism>
<keyword evidence="3 8" id="KW-0547">Nucleotide-binding</keyword>
<keyword evidence="9 11" id="KW-0675">Receptor</keyword>
<dbReference type="PROSITE" id="PS50011">
    <property type="entry name" value="PROTEIN_KINASE_DOM"/>
    <property type="match status" value="1"/>
</dbReference>
<evidence type="ECO:0000256" key="6">
    <source>
        <dbReference type="ARBA" id="ARBA00023137"/>
    </source>
</evidence>
<evidence type="ECO:0000256" key="2">
    <source>
        <dbReference type="ARBA" id="ARBA00022679"/>
    </source>
</evidence>
<dbReference type="PRINTS" id="PR00109">
    <property type="entry name" value="TYRKINASE"/>
</dbReference>
<keyword evidence="9" id="KW-0812">Transmembrane</keyword>
<keyword evidence="9" id="KW-0472">Membrane</keyword>
<dbReference type="InterPro" id="IPR011009">
    <property type="entry name" value="Kinase-like_dom_sf"/>
</dbReference>
<evidence type="ECO:0000256" key="7">
    <source>
        <dbReference type="ARBA" id="ARBA00051243"/>
    </source>
</evidence>
<dbReference type="InterPro" id="IPR050122">
    <property type="entry name" value="RTK"/>
</dbReference>
<gene>
    <name evidence="11" type="ORF">GBAR_LOCUS20153</name>
</gene>
<dbReference type="Gene3D" id="1.10.510.10">
    <property type="entry name" value="Transferase(Phosphotransferase) domain 1"/>
    <property type="match status" value="1"/>
</dbReference>
<evidence type="ECO:0000256" key="8">
    <source>
        <dbReference type="PROSITE-ProRule" id="PRU10141"/>
    </source>
</evidence>
<evidence type="ECO:0000313" key="11">
    <source>
        <dbReference type="EMBL" id="CAI8035913.1"/>
    </source>
</evidence>
<comment type="catalytic activity">
    <reaction evidence="7 9">
        <text>L-tyrosyl-[protein] + ATP = O-phospho-L-tyrosyl-[protein] + ADP + H(+)</text>
        <dbReference type="Rhea" id="RHEA:10596"/>
        <dbReference type="Rhea" id="RHEA-COMP:10136"/>
        <dbReference type="Rhea" id="RHEA-COMP:20101"/>
        <dbReference type="ChEBI" id="CHEBI:15378"/>
        <dbReference type="ChEBI" id="CHEBI:30616"/>
        <dbReference type="ChEBI" id="CHEBI:46858"/>
        <dbReference type="ChEBI" id="CHEBI:61978"/>
        <dbReference type="ChEBI" id="CHEBI:456216"/>
        <dbReference type="EC" id="2.7.10.1"/>
    </reaction>
</comment>
<dbReference type="GO" id="GO:0005524">
    <property type="term" value="F:ATP binding"/>
    <property type="evidence" value="ECO:0007669"/>
    <property type="project" value="UniProtKB-UniRule"/>
</dbReference>
<dbReference type="AlphaFoldDB" id="A0AA35SV63"/>
<evidence type="ECO:0000256" key="3">
    <source>
        <dbReference type="ARBA" id="ARBA00022741"/>
    </source>
</evidence>
<evidence type="ECO:0000256" key="1">
    <source>
        <dbReference type="ARBA" id="ARBA00004167"/>
    </source>
</evidence>
<protein>
    <recommendedName>
        <fullName evidence="9">Tyrosine-protein kinase receptor</fullName>
        <ecNumber evidence="9">2.7.10.1</ecNumber>
    </recommendedName>
</protein>
<dbReference type="GO" id="GO:0005886">
    <property type="term" value="C:plasma membrane"/>
    <property type="evidence" value="ECO:0007669"/>
    <property type="project" value="TreeGrafter"/>
</dbReference>
<dbReference type="SUPFAM" id="SSF56112">
    <property type="entry name" value="Protein kinase-like (PK-like)"/>
    <property type="match status" value="1"/>
</dbReference>
<evidence type="ECO:0000256" key="4">
    <source>
        <dbReference type="ARBA" id="ARBA00022777"/>
    </source>
</evidence>
<keyword evidence="9" id="KW-0597">Phosphoprotein</keyword>
<feature type="binding site" evidence="8">
    <location>
        <position position="37"/>
    </location>
    <ligand>
        <name>ATP</name>
        <dbReference type="ChEBI" id="CHEBI:30616"/>
    </ligand>
</feature>
<dbReference type="GO" id="GO:0043235">
    <property type="term" value="C:receptor complex"/>
    <property type="evidence" value="ECO:0007669"/>
    <property type="project" value="TreeGrafter"/>
</dbReference>
<dbReference type="Gene3D" id="3.30.200.20">
    <property type="entry name" value="Phosphorylase Kinase, domain 1"/>
    <property type="match status" value="1"/>
</dbReference>
<keyword evidence="6" id="KW-0829">Tyrosine-protein kinase</keyword>
<proteinExistence type="inferred from homology"/>
<name>A0AA35SV63_GEOBA</name>
<dbReference type="GO" id="GO:0016477">
    <property type="term" value="P:cell migration"/>
    <property type="evidence" value="ECO:0007669"/>
    <property type="project" value="TreeGrafter"/>
</dbReference>
<dbReference type="InterPro" id="IPR017441">
    <property type="entry name" value="Protein_kinase_ATP_BS"/>
</dbReference>
<dbReference type="GO" id="GO:0004714">
    <property type="term" value="F:transmembrane receptor protein tyrosine kinase activity"/>
    <property type="evidence" value="ECO:0007669"/>
    <property type="project" value="UniProtKB-EC"/>
</dbReference>
<dbReference type="InterPro" id="IPR001245">
    <property type="entry name" value="Ser-Thr/Tyr_kinase_cat_dom"/>
</dbReference>
<keyword evidence="12" id="KW-1185">Reference proteome</keyword>
<evidence type="ECO:0000259" key="10">
    <source>
        <dbReference type="PROSITE" id="PS50011"/>
    </source>
</evidence>
<comment type="subcellular location">
    <subcellularLocation>
        <location evidence="1">Membrane</location>
        <topology evidence="1">Single-pass membrane protein</topology>
    </subcellularLocation>
</comment>
<dbReference type="InterPro" id="IPR000719">
    <property type="entry name" value="Prot_kinase_dom"/>
</dbReference>